<evidence type="ECO:0000256" key="1">
    <source>
        <dbReference type="SAM" id="MobiDB-lite"/>
    </source>
</evidence>
<evidence type="ECO:0008006" key="4">
    <source>
        <dbReference type="Google" id="ProtNLM"/>
    </source>
</evidence>
<feature type="compositionally biased region" description="Polar residues" evidence="1">
    <location>
        <begin position="39"/>
        <end position="48"/>
    </location>
</feature>
<protein>
    <recommendedName>
        <fullName evidence="4">NADH-plastoquinone oxidoreductase subunit K</fullName>
    </recommendedName>
</protein>
<proteinExistence type="predicted"/>
<feature type="region of interest" description="Disordered" evidence="1">
    <location>
        <begin position="1"/>
        <end position="62"/>
    </location>
</feature>
<feature type="compositionally biased region" description="Basic and acidic residues" evidence="1">
    <location>
        <begin position="1"/>
        <end position="23"/>
    </location>
</feature>
<name>A0ABP1B8T2_9BRYO</name>
<feature type="compositionally biased region" description="Basic and acidic residues" evidence="1">
    <location>
        <begin position="51"/>
        <end position="62"/>
    </location>
</feature>
<evidence type="ECO:0000313" key="3">
    <source>
        <dbReference type="Proteomes" id="UP001497522"/>
    </source>
</evidence>
<keyword evidence="3" id="KW-1185">Reference proteome</keyword>
<reference evidence="2 3" key="1">
    <citation type="submission" date="2024-03" db="EMBL/GenBank/DDBJ databases">
        <authorList>
            <consortium name="ELIXIR-Norway"/>
            <consortium name="Elixir Norway"/>
        </authorList>
    </citation>
    <scope>NUCLEOTIDE SEQUENCE [LARGE SCALE GENOMIC DNA]</scope>
</reference>
<sequence length="80" mass="9251">MRTRREQDPGHEREGRERMEETRAVIVAAGDHDPVPVSGSKSRSQTQIPYHPERGRPWELDPKRTDRMHLKCIGFGGPYD</sequence>
<dbReference type="EMBL" id="OZ023703">
    <property type="protein sequence ID" value="CAK9871514.1"/>
    <property type="molecule type" value="Genomic_DNA"/>
</dbReference>
<evidence type="ECO:0000313" key="2">
    <source>
        <dbReference type="EMBL" id="CAK9871514.1"/>
    </source>
</evidence>
<accession>A0ABP1B8T2</accession>
<organism evidence="2 3">
    <name type="scientific">Sphagnum jensenii</name>
    <dbReference type="NCBI Taxonomy" id="128206"/>
    <lineage>
        <taxon>Eukaryota</taxon>
        <taxon>Viridiplantae</taxon>
        <taxon>Streptophyta</taxon>
        <taxon>Embryophyta</taxon>
        <taxon>Bryophyta</taxon>
        <taxon>Sphagnophytina</taxon>
        <taxon>Sphagnopsida</taxon>
        <taxon>Sphagnales</taxon>
        <taxon>Sphagnaceae</taxon>
        <taxon>Sphagnum</taxon>
    </lineage>
</organism>
<gene>
    <name evidence="2" type="ORF">CSSPJE1EN2_LOCUS14182</name>
</gene>
<dbReference type="Proteomes" id="UP001497522">
    <property type="component" value="Chromosome 2"/>
</dbReference>